<evidence type="ECO:0000313" key="2">
    <source>
        <dbReference type="EMBL" id="PHJ16832.1"/>
    </source>
</evidence>
<dbReference type="EMBL" id="MIGC01005552">
    <property type="protein sequence ID" value="PHJ16832.1"/>
    <property type="molecule type" value="Genomic_DNA"/>
</dbReference>
<name>A0A2C6KK28_9APIC</name>
<organism evidence="2 3">
    <name type="scientific">Cystoisospora suis</name>
    <dbReference type="NCBI Taxonomy" id="483139"/>
    <lineage>
        <taxon>Eukaryota</taxon>
        <taxon>Sar</taxon>
        <taxon>Alveolata</taxon>
        <taxon>Apicomplexa</taxon>
        <taxon>Conoidasida</taxon>
        <taxon>Coccidia</taxon>
        <taxon>Eucoccidiorida</taxon>
        <taxon>Eimeriorina</taxon>
        <taxon>Sarcocystidae</taxon>
        <taxon>Cystoisospora</taxon>
    </lineage>
</organism>
<sequence length="142" mass="15542">MTGAGRRRVSENVARIVAAVFCVADLFLLKPTSFLSHGLCPFLNFSHPKYCALVIAPPALFISFARADYGCGESRGGSAKSRFFLFLRAHATCFCGFLLLLFSPDCHRVLFSLPALSVYVSGFLALSCPLFAFFPFSLSLQK</sequence>
<gene>
    <name evidence="2" type="ORF">CSUI_009355</name>
</gene>
<proteinExistence type="predicted"/>
<comment type="caution">
    <text evidence="2">The sequence shown here is derived from an EMBL/GenBank/DDBJ whole genome shotgun (WGS) entry which is preliminary data.</text>
</comment>
<dbReference type="AlphaFoldDB" id="A0A2C6KK28"/>
<evidence type="ECO:0000313" key="3">
    <source>
        <dbReference type="Proteomes" id="UP000221165"/>
    </source>
</evidence>
<dbReference type="Proteomes" id="UP000221165">
    <property type="component" value="Unassembled WGS sequence"/>
</dbReference>
<accession>A0A2C6KK28</accession>
<feature type="transmembrane region" description="Helical" evidence="1">
    <location>
        <begin position="83"/>
        <end position="104"/>
    </location>
</feature>
<keyword evidence="1" id="KW-0812">Transmembrane</keyword>
<keyword evidence="1" id="KW-0472">Membrane</keyword>
<dbReference type="RefSeq" id="XP_067918557.1">
    <property type="nucleotide sequence ID" value="XM_068069471.1"/>
</dbReference>
<keyword evidence="3" id="KW-1185">Reference proteome</keyword>
<feature type="transmembrane region" description="Helical" evidence="1">
    <location>
        <begin position="50"/>
        <end position="71"/>
    </location>
</feature>
<feature type="transmembrane region" description="Helical" evidence="1">
    <location>
        <begin position="116"/>
        <end position="138"/>
    </location>
</feature>
<dbReference type="VEuPathDB" id="ToxoDB:CSUI_009355"/>
<feature type="transmembrane region" description="Helical" evidence="1">
    <location>
        <begin position="12"/>
        <end position="30"/>
    </location>
</feature>
<reference evidence="2 3" key="1">
    <citation type="journal article" date="2017" name="Int. J. Parasitol.">
        <title>The genome of the protozoan parasite Cystoisospora suis and a reverse vaccinology approach to identify vaccine candidates.</title>
        <authorList>
            <person name="Palmieri N."/>
            <person name="Shrestha A."/>
            <person name="Ruttkowski B."/>
            <person name="Beck T."/>
            <person name="Vogl C."/>
            <person name="Tomley F."/>
            <person name="Blake D.P."/>
            <person name="Joachim A."/>
        </authorList>
    </citation>
    <scope>NUCLEOTIDE SEQUENCE [LARGE SCALE GENOMIC DNA]</scope>
    <source>
        <strain evidence="2 3">Wien I</strain>
    </source>
</reference>
<keyword evidence="1" id="KW-1133">Transmembrane helix</keyword>
<protein>
    <recommendedName>
        <fullName evidence="4">Transmembrane protein</fullName>
    </recommendedName>
</protein>
<evidence type="ECO:0008006" key="4">
    <source>
        <dbReference type="Google" id="ProtNLM"/>
    </source>
</evidence>
<evidence type="ECO:0000256" key="1">
    <source>
        <dbReference type="SAM" id="Phobius"/>
    </source>
</evidence>
<dbReference type="GeneID" id="94432682"/>